<feature type="transmembrane region" description="Helical" evidence="1">
    <location>
        <begin position="175"/>
        <end position="200"/>
    </location>
</feature>
<dbReference type="InterPro" id="IPR043130">
    <property type="entry name" value="CDP-OH_PTrfase_TM_dom"/>
</dbReference>
<sequence length="248" mass="29096">MVIDIRKISNGAGLARPAFQHGHFYVRTFHLFIAYSIYSYFLLLIIYLQIMDIILYFKIRSRGSLDLNVITITNHTNLNKFHQKTTETSNDNHIFNSLSIKKNDGWTNYTVSNIISIFHCFLSLISIKFFSSELLFQRRIGILIFEFRNFLDCLDGVVFRARIKNSHYKSYHDNFGFYIDSLSDVFGGICLIIGCLLYFYKQRPFRSIIHQVNQSLSTRLSRSNDNENEEIDLIILNIDDEQKKNTIN</sequence>
<comment type="caution">
    <text evidence="2">The sequence shown here is derived from an EMBL/GenBank/DDBJ whole genome shotgun (WGS) entry which is preliminary data.</text>
</comment>
<evidence type="ECO:0000313" key="2">
    <source>
        <dbReference type="EMBL" id="CAF0966066.1"/>
    </source>
</evidence>
<dbReference type="EMBL" id="CAJNOT010000391">
    <property type="protein sequence ID" value="CAF0966066.1"/>
    <property type="molecule type" value="Genomic_DNA"/>
</dbReference>
<keyword evidence="1" id="KW-1133">Transmembrane helix</keyword>
<evidence type="ECO:0000313" key="3">
    <source>
        <dbReference type="Proteomes" id="UP000663864"/>
    </source>
</evidence>
<organism evidence="2 3">
    <name type="scientific">Rotaria sordida</name>
    <dbReference type="NCBI Taxonomy" id="392033"/>
    <lineage>
        <taxon>Eukaryota</taxon>
        <taxon>Metazoa</taxon>
        <taxon>Spiralia</taxon>
        <taxon>Gnathifera</taxon>
        <taxon>Rotifera</taxon>
        <taxon>Eurotatoria</taxon>
        <taxon>Bdelloidea</taxon>
        <taxon>Philodinida</taxon>
        <taxon>Philodinidae</taxon>
        <taxon>Rotaria</taxon>
    </lineage>
</organism>
<proteinExistence type="predicted"/>
<dbReference type="Gene3D" id="1.20.120.1760">
    <property type="match status" value="1"/>
</dbReference>
<protein>
    <submittedName>
        <fullName evidence="2">Uncharacterized protein</fullName>
    </submittedName>
</protein>
<feature type="transmembrane region" description="Helical" evidence="1">
    <location>
        <begin position="109"/>
        <end position="130"/>
    </location>
</feature>
<feature type="transmembrane region" description="Helical" evidence="1">
    <location>
        <begin position="37"/>
        <end position="57"/>
    </location>
</feature>
<name>A0A814ECD7_9BILA</name>
<keyword evidence="1" id="KW-0472">Membrane</keyword>
<accession>A0A814ECD7</accession>
<keyword evidence="1" id="KW-0812">Transmembrane</keyword>
<gene>
    <name evidence="2" type="ORF">ZHD862_LOCUS10755</name>
</gene>
<dbReference type="AlphaFoldDB" id="A0A814ECD7"/>
<reference evidence="2" key="1">
    <citation type="submission" date="2021-02" db="EMBL/GenBank/DDBJ databases">
        <authorList>
            <person name="Nowell W R."/>
        </authorList>
    </citation>
    <scope>NUCLEOTIDE SEQUENCE</scope>
</reference>
<dbReference type="Proteomes" id="UP000663864">
    <property type="component" value="Unassembled WGS sequence"/>
</dbReference>
<evidence type="ECO:0000256" key="1">
    <source>
        <dbReference type="SAM" id="Phobius"/>
    </source>
</evidence>